<evidence type="ECO:0000256" key="27">
    <source>
        <dbReference type="SAM" id="SignalP"/>
    </source>
</evidence>
<organism evidence="29 30">
    <name type="scientific">Eublepharis macularius</name>
    <name type="common">Leopard gecko</name>
    <name type="synonym">Cyrtodactylus macularius</name>
    <dbReference type="NCBI Taxonomy" id="481883"/>
    <lineage>
        <taxon>Eukaryota</taxon>
        <taxon>Metazoa</taxon>
        <taxon>Chordata</taxon>
        <taxon>Craniata</taxon>
        <taxon>Vertebrata</taxon>
        <taxon>Euteleostomi</taxon>
        <taxon>Lepidosauria</taxon>
        <taxon>Squamata</taxon>
        <taxon>Bifurcata</taxon>
        <taxon>Gekkota</taxon>
        <taxon>Eublepharidae</taxon>
        <taxon>Eublepharinae</taxon>
        <taxon>Eublepharis</taxon>
    </lineage>
</organism>
<keyword evidence="13 26" id="KW-0472">Membrane</keyword>
<dbReference type="GO" id="GO:0005902">
    <property type="term" value="C:microvillus"/>
    <property type="evidence" value="ECO:0007669"/>
    <property type="project" value="UniProtKB-SubCell"/>
</dbReference>
<feature type="transmembrane region" description="Helical" evidence="26">
    <location>
        <begin position="889"/>
        <end position="910"/>
    </location>
</feature>
<keyword evidence="9 27" id="KW-0732">Signal</keyword>
<keyword evidence="6" id="KW-0964">Secreted</keyword>
<feature type="domain" description="Link" evidence="28">
    <location>
        <begin position="32"/>
        <end position="121"/>
    </location>
</feature>
<dbReference type="InterPro" id="IPR000538">
    <property type="entry name" value="Link_dom"/>
</dbReference>
<dbReference type="PRINTS" id="PR00658">
    <property type="entry name" value="CD44"/>
</dbReference>
<dbReference type="GO" id="GO:0007155">
    <property type="term" value="P:cell adhesion"/>
    <property type="evidence" value="ECO:0007669"/>
    <property type="project" value="UniProtKB-KW"/>
</dbReference>
<feature type="compositionally biased region" description="Basic and acidic residues" evidence="25">
    <location>
        <begin position="695"/>
        <end position="721"/>
    </location>
</feature>
<keyword evidence="11" id="KW-0654">Proteoglycan</keyword>
<dbReference type="GO" id="GO:0009653">
    <property type="term" value="P:anatomical structure morphogenesis"/>
    <property type="evidence" value="ECO:0007669"/>
    <property type="project" value="UniProtKB-ARBA"/>
</dbReference>
<evidence type="ECO:0000256" key="4">
    <source>
        <dbReference type="ARBA" id="ARBA00020474"/>
    </source>
</evidence>
<evidence type="ECO:0000256" key="6">
    <source>
        <dbReference type="ARBA" id="ARBA00022525"/>
    </source>
</evidence>
<evidence type="ECO:0000256" key="19">
    <source>
        <dbReference type="ARBA" id="ARBA00029928"/>
    </source>
</evidence>
<feature type="compositionally biased region" description="Basic and acidic residues" evidence="25">
    <location>
        <begin position="488"/>
        <end position="500"/>
    </location>
</feature>
<dbReference type="PANTHER" id="PTHR10225:SF6">
    <property type="entry name" value="CD44 ANTIGEN"/>
    <property type="match status" value="1"/>
</dbReference>
<feature type="region of interest" description="Disordered" evidence="25">
    <location>
        <begin position="777"/>
        <end position="881"/>
    </location>
</feature>
<protein>
    <recommendedName>
        <fullName evidence="4">CD44 antigen</fullName>
    </recommendedName>
    <alternativeName>
        <fullName evidence="22">GP90 lymphocyte homing/adhesion receptor</fullName>
    </alternativeName>
    <alternativeName>
        <fullName evidence="21">HUTCH-I</fullName>
    </alternativeName>
    <alternativeName>
        <fullName evidence="23">Hermes antigen</fullName>
    </alternativeName>
    <alternativeName>
        <fullName evidence="20">Hyaluronate receptor</fullName>
    </alternativeName>
    <alternativeName>
        <fullName evidence="18">Phagocytic glycoprotein 1</fullName>
    </alternativeName>
    <alternativeName>
        <fullName evidence="19">Phagocytic glycoprotein I</fullName>
    </alternativeName>
</protein>
<dbReference type="PRINTS" id="PR01265">
    <property type="entry name" value="LINKMODULE"/>
</dbReference>
<feature type="region of interest" description="Disordered" evidence="25">
    <location>
        <begin position="575"/>
        <end position="618"/>
    </location>
</feature>
<feature type="compositionally biased region" description="Polar residues" evidence="25">
    <location>
        <begin position="780"/>
        <end position="799"/>
    </location>
</feature>
<evidence type="ECO:0000256" key="2">
    <source>
        <dbReference type="ARBA" id="ARBA00004251"/>
    </source>
</evidence>
<dbReference type="GeneID" id="129324209"/>
<evidence type="ECO:0000256" key="8">
    <source>
        <dbReference type="ARBA" id="ARBA00022692"/>
    </source>
</evidence>
<dbReference type="Pfam" id="PF00193">
    <property type="entry name" value="Xlink"/>
    <property type="match status" value="1"/>
</dbReference>
<feature type="chain" id="PRO_5041734000" description="CD44 antigen" evidence="27">
    <location>
        <begin position="21"/>
        <end position="985"/>
    </location>
</feature>
<dbReference type="Gene3D" id="3.10.100.10">
    <property type="entry name" value="Mannose-Binding Protein A, subunit A"/>
    <property type="match status" value="1"/>
</dbReference>
<dbReference type="KEGG" id="emc:129324209"/>
<feature type="region of interest" description="Disordered" evidence="25">
    <location>
        <begin position="633"/>
        <end position="673"/>
    </location>
</feature>
<feature type="compositionally biased region" description="Basic and acidic residues" evidence="25">
    <location>
        <begin position="228"/>
        <end position="240"/>
    </location>
</feature>
<dbReference type="GO" id="GO:0042981">
    <property type="term" value="P:regulation of apoptotic process"/>
    <property type="evidence" value="ECO:0007669"/>
    <property type="project" value="UniProtKB-ARBA"/>
</dbReference>
<dbReference type="PROSITE" id="PS01241">
    <property type="entry name" value="LINK_1"/>
    <property type="match status" value="1"/>
</dbReference>
<keyword evidence="5" id="KW-1003">Cell membrane</keyword>
<evidence type="ECO:0000256" key="18">
    <source>
        <dbReference type="ARBA" id="ARBA00029917"/>
    </source>
</evidence>
<keyword evidence="16" id="KW-0325">Glycoprotein</keyword>
<feature type="compositionally biased region" description="Polar residues" evidence="25">
    <location>
        <begin position="175"/>
        <end position="189"/>
    </location>
</feature>
<dbReference type="GO" id="GO:0048731">
    <property type="term" value="P:system development"/>
    <property type="evidence" value="ECO:0007669"/>
    <property type="project" value="UniProtKB-ARBA"/>
</dbReference>
<evidence type="ECO:0000313" key="29">
    <source>
        <dbReference type="Proteomes" id="UP001190640"/>
    </source>
</evidence>
<keyword evidence="17" id="KW-0966">Cell projection</keyword>
<dbReference type="GO" id="GO:0006954">
    <property type="term" value="P:inflammatory response"/>
    <property type="evidence" value="ECO:0007669"/>
    <property type="project" value="TreeGrafter"/>
</dbReference>
<evidence type="ECO:0000256" key="7">
    <source>
        <dbReference type="ARBA" id="ARBA00022553"/>
    </source>
</evidence>
<feature type="compositionally biased region" description="Basic and acidic residues" evidence="25">
    <location>
        <begin position="807"/>
        <end position="832"/>
    </location>
</feature>
<keyword evidence="14" id="KW-1015">Disulfide bond</keyword>
<evidence type="ECO:0000256" key="10">
    <source>
        <dbReference type="ARBA" id="ARBA00022889"/>
    </source>
</evidence>
<dbReference type="Proteomes" id="UP001190640">
    <property type="component" value="Chromosome 2"/>
</dbReference>
<evidence type="ECO:0000256" key="11">
    <source>
        <dbReference type="ARBA" id="ARBA00022974"/>
    </source>
</evidence>
<dbReference type="AlphaFoldDB" id="A0AA97KRM4"/>
<comment type="caution">
    <text evidence="24">Lacks conserved residue(s) required for the propagation of feature annotation.</text>
</comment>
<feature type="compositionally biased region" description="Low complexity" evidence="25">
    <location>
        <begin position="595"/>
        <end position="605"/>
    </location>
</feature>
<name>A0AA97KRM4_EUBMA</name>
<dbReference type="GO" id="GO:0005540">
    <property type="term" value="F:hyaluronic acid binding"/>
    <property type="evidence" value="ECO:0007669"/>
    <property type="project" value="InterPro"/>
</dbReference>
<gene>
    <name evidence="30" type="primary">CD44</name>
</gene>
<evidence type="ECO:0000256" key="16">
    <source>
        <dbReference type="ARBA" id="ARBA00023180"/>
    </source>
</evidence>
<evidence type="ECO:0000256" key="12">
    <source>
        <dbReference type="ARBA" id="ARBA00022989"/>
    </source>
</evidence>
<dbReference type="SMART" id="SM00445">
    <property type="entry name" value="LINK"/>
    <property type="match status" value="1"/>
</dbReference>
<feature type="compositionally biased region" description="Basic and acidic residues" evidence="25">
    <location>
        <begin position="392"/>
        <end position="401"/>
    </location>
</feature>
<evidence type="ECO:0000256" key="24">
    <source>
        <dbReference type="PROSITE-ProRule" id="PRU00323"/>
    </source>
</evidence>
<dbReference type="PANTHER" id="PTHR10225">
    <property type="entry name" value="HYALURONAN RECEPTOR"/>
    <property type="match status" value="1"/>
</dbReference>
<dbReference type="InterPro" id="IPR001231">
    <property type="entry name" value="CD44_antigen"/>
</dbReference>
<dbReference type="SUPFAM" id="SSF56436">
    <property type="entry name" value="C-type lectin-like"/>
    <property type="match status" value="1"/>
</dbReference>
<keyword evidence="7" id="KW-0597">Phosphoprotein</keyword>
<evidence type="ECO:0000256" key="5">
    <source>
        <dbReference type="ARBA" id="ARBA00022475"/>
    </source>
</evidence>
<keyword evidence="15" id="KW-0675">Receptor</keyword>
<comment type="subcellular location">
    <subcellularLocation>
        <location evidence="2">Cell membrane</location>
        <topology evidence="2">Single-pass type I membrane protein</topology>
    </subcellularLocation>
    <subcellularLocation>
        <location evidence="1">Cell projection</location>
        <location evidence="1">Microvillus</location>
    </subcellularLocation>
    <subcellularLocation>
        <location evidence="3">Secreted</location>
    </subcellularLocation>
</comment>
<evidence type="ECO:0000256" key="3">
    <source>
        <dbReference type="ARBA" id="ARBA00004613"/>
    </source>
</evidence>
<accession>A0AA97KRM4</accession>
<keyword evidence="10" id="KW-0130">Cell adhesion</keyword>
<proteinExistence type="predicted"/>
<evidence type="ECO:0000256" key="22">
    <source>
        <dbReference type="ARBA" id="ARBA00032514"/>
    </source>
</evidence>
<evidence type="ECO:0000256" key="14">
    <source>
        <dbReference type="ARBA" id="ARBA00023157"/>
    </source>
</evidence>
<dbReference type="GO" id="GO:0016323">
    <property type="term" value="C:basolateral plasma membrane"/>
    <property type="evidence" value="ECO:0007669"/>
    <property type="project" value="TreeGrafter"/>
</dbReference>
<sequence>MAKFWLSAAVGLYLLQLCLAQISLNVSCRYAGVFHVEKNRRYSLTREEAIQLCKALNSTLPTWEQMEKAFDAGLETCRYGYIEEKIVVPRHNPYHLCAANTTGIYVLQSNVSDRYDTYCFNSSETREKVCDPVTELYSSWPDDQSIIDISNADGTRYIGGKQYTEQPPVTDDDSSMGSGSANDKGTTDPTVIRPGVFHTSLNEVATQFPYAVHPTSDIISPSPDDSEDHVLNHDHEDQHPRNTNLNSHEKLKDSSQEHEEPGPEGNKYDGQEQLSPSSTFEVSRYGINHENSTQVQQVPGDFILWWQSEEHQGVHNTTSSKDSVLQDDHAEEVSTSEILTPAIPPGWDTNEIEEQYTSTTTVVSSSDVKHEDSNRDSMIHVVHSGWDNEVRYSANDTRDDTPPGTDPPGARDRYPTAVSSSDSFFKQEESTQYPLDGAHSGLETEDAFPTNLTSDDLHPRLVPSDEKENLKEEAFHTDSNQDQFPWGNDDKSSKNEHEQESSDTALTFHDGSKQEETSTDSHSLIHPSQDTEDTHQINNINDDVWDNLVLPSENETESSHKHITDELSNDVLKHEESTQNPYGMHPDSEWDSEEQYSTSTSSEETLPGIIPPKENEHRNTSIYSVAVILGDGGTHHEASTPPDLLMDGKHPDWNNDNQHHANNSGNNILPGIIPQDENQQEKELEHTVVISNDGTEHEVSTQEPLNHEGDLGWDSGEKHPANESTNNLVPGIIFPAEHVHEKETFHTAVIDNNDAYHEDATQEPLPPIQQPELDIEEEYSSNTSSDDTWMGINKNNGSKHNPLHTDVVSHDGTKDEDSTPGPVKHDSEDKYSADSTEGVLPPGIVPRRGTNKNSTYHSGFVPDHLEDRGSQQGDSIPKSQPRAAHIPDWLIVVASLVALALILGVCIAVNSRRRCGQKQKLVINNGKGVVDNKNTGGLNGEASKSHEMVHLVHKEQPEDRTGPHDEFLQIDETNNLQDVDLKGGV</sequence>
<dbReference type="RefSeq" id="XP_054827268.1">
    <property type="nucleotide sequence ID" value="XM_054971293.1"/>
</dbReference>
<evidence type="ECO:0000256" key="20">
    <source>
        <dbReference type="ARBA" id="ARBA00031179"/>
    </source>
</evidence>
<keyword evidence="8 26" id="KW-0812">Transmembrane</keyword>
<dbReference type="InterPro" id="IPR016186">
    <property type="entry name" value="C-type_lectin-like/link_sf"/>
</dbReference>
<evidence type="ECO:0000256" key="13">
    <source>
        <dbReference type="ARBA" id="ARBA00023136"/>
    </source>
</evidence>
<evidence type="ECO:0000256" key="15">
    <source>
        <dbReference type="ARBA" id="ARBA00023170"/>
    </source>
</evidence>
<dbReference type="CTD" id="960"/>
<reference evidence="30" key="1">
    <citation type="submission" date="2025-08" db="UniProtKB">
        <authorList>
            <consortium name="RefSeq"/>
        </authorList>
    </citation>
    <scope>IDENTIFICATION</scope>
    <source>
        <tissue evidence="30">Blood</tissue>
    </source>
</reference>
<evidence type="ECO:0000256" key="26">
    <source>
        <dbReference type="SAM" id="Phobius"/>
    </source>
</evidence>
<dbReference type="GO" id="GO:0009986">
    <property type="term" value="C:cell surface"/>
    <property type="evidence" value="ECO:0007669"/>
    <property type="project" value="UniProtKB-ARBA"/>
</dbReference>
<evidence type="ECO:0000256" key="9">
    <source>
        <dbReference type="ARBA" id="ARBA00022729"/>
    </source>
</evidence>
<keyword evidence="29" id="KW-1185">Reference proteome</keyword>
<dbReference type="GO" id="GO:0005576">
    <property type="term" value="C:extracellular region"/>
    <property type="evidence" value="ECO:0007669"/>
    <property type="project" value="UniProtKB-SubCell"/>
</dbReference>
<dbReference type="CDD" id="cd03516">
    <property type="entry name" value="Link_domain_CD44_like"/>
    <property type="match status" value="1"/>
</dbReference>
<dbReference type="PROSITE" id="PS50963">
    <property type="entry name" value="LINK_2"/>
    <property type="match status" value="1"/>
</dbReference>
<evidence type="ECO:0000256" key="21">
    <source>
        <dbReference type="ARBA" id="ARBA00031823"/>
    </source>
</evidence>
<evidence type="ECO:0000256" key="25">
    <source>
        <dbReference type="SAM" id="MobiDB-lite"/>
    </source>
</evidence>
<feature type="region of interest" description="Disordered" evidence="25">
    <location>
        <begin position="157"/>
        <end position="193"/>
    </location>
</feature>
<dbReference type="InterPro" id="IPR043210">
    <property type="entry name" value="CD44_antigen-like"/>
</dbReference>
<feature type="region of interest" description="Disordered" evidence="25">
    <location>
        <begin position="392"/>
        <end position="462"/>
    </location>
</feature>
<dbReference type="FunFam" id="3.10.100.10:FF:000004">
    <property type="entry name" value="CD44 antigen isoform X2"/>
    <property type="match status" value="1"/>
</dbReference>
<evidence type="ECO:0000259" key="28">
    <source>
        <dbReference type="PROSITE" id="PS50963"/>
    </source>
</evidence>
<evidence type="ECO:0000256" key="1">
    <source>
        <dbReference type="ARBA" id="ARBA00004105"/>
    </source>
</evidence>
<dbReference type="InterPro" id="IPR016187">
    <property type="entry name" value="CTDL_fold"/>
</dbReference>
<feature type="region of interest" description="Disordered" evidence="25">
    <location>
        <begin position="474"/>
        <end position="535"/>
    </location>
</feature>
<feature type="compositionally biased region" description="Basic and acidic residues" evidence="25">
    <location>
        <begin position="247"/>
        <end position="270"/>
    </location>
</feature>
<dbReference type="GO" id="GO:0004896">
    <property type="term" value="F:cytokine receptor activity"/>
    <property type="evidence" value="ECO:0007669"/>
    <property type="project" value="TreeGrafter"/>
</dbReference>
<feature type="signal peptide" evidence="27">
    <location>
        <begin position="1"/>
        <end position="20"/>
    </location>
</feature>
<evidence type="ECO:0000256" key="23">
    <source>
        <dbReference type="ARBA" id="ARBA00032917"/>
    </source>
</evidence>
<evidence type="ECO:0000256" key="17">
    <source>
        <dbReference type="ARBA" id="ARBA00023273"/>
    </source>
</evidence>
<dbReference type="GO" id="GO:0070374">
    <property type="term" value="P:positive regulation of ERK1 and ERK2 cascade"/>
    <property type="evidence" value="ECO:0007669"/>
    <property type="project" value="TreeGrafter"/>
</dbReference>
<feature type="compositionally biased region" description="Basic and acidic residues" evidence="25">
    <location>
        <begin position="646"/>
        <end position="659"/>
    </location>
</feature>
<feature type="region of interest" description="Disordered" evidence="25">
    <location>
        <begin position="214"/>
        <end position="278"/>
    </location>
</feature>
<dbReference type="GO" id="GO:0035692">
    <property type="term" value="C:macrophage migration inhibitory factor receptor complex"/>
    <property type="evidence" value="ECO:0007669"/>
    <property type="project" value="TreeGrafter"/>
</dbReference>
<keyword evidence="12 26" id="KW-1133">Transmembrane helix</keyword>
<feature type="region of interest" description="Disordered" evidence="25">
    <location>
        <begin position="695"/>
        <end position="722"/>
    </location>
</feature>
<evidence type="ECO:0000313" key="30">
    <source>
        <dbReference type="RefSeq" id="XP_054827268.1"/>
    </source>
</evidence>